<dbReference type="GO" id="GO:1990966">
    <property type="term" value="P:ATP generation from poly-ADP-D-ribose"/>
    <property type="evidence" value="ECO:0007669"/>
    <property type="project" value="TreeGrafter"/>
</dbReference>
<name>A0A834GIH3_RHOSS</name>
<dbReference type="GO" id="GO:0005737">
    <property type="term" value="C:cytoplasm"/>
    <property type="evidence" value="ECO:0007669"/>
    <property type="project" value="TreeGrafter"/>
</dbReference>
<dbReference type="GO" id="GO:0006282">
    <property type="term" value="P:regulation of DNA repair"/>
    <property type="evidence" value="ECO:0007669"/>
    <property type="project" value="InterPro"/>
</dbReference>
<dbReference type="GO" id="GO:0005975">
    <property type="term" value="P:carbohydrate metabolic process"/>
    <property type="evidence" value="ECO:0007669"/>
    <property type="project" value="InterPro"/>
</dbReference>
<protein>
    <recommendedName>
        <fullName evidence="1">PARG helical domain-containing protein</fullName>
    </recommendedName>
</protein>
<organism evidence="2 3">
    <name type="scientific">Rhododendron simsii</name>
    <name type="common">Sims's rhododendron</name>
    <dbReference type="NCBI Taxonomy" id="118357"/>
    <lineage>
        <taxon>Eukaryota</taxon>
        <taxon>Viridiplantae</taxon>
        <taxon>Streptophyta</taxon>
        <taxon>Embryophyta</taxon>
        <taxon>Tracheophyta</taxon>
        <taxon>Spermatophyta</taxon>
        <taxon>Magnoliopsida</taxon>
        <taxon>eudicotyledons</taxon>
        <taxon>Gunneridae</taxon>
        <taxon>Pentapetalae</taxon>
        <taxon>asterids</taxon>
        <taxon>Ericales</taxon>
        <taxon>Ericaceae</taxon>
        <taxon>Ericoideae</taxon>
        <taxon>Rhodoreae</taxon>
        <taxon>Rhododendron</taxon>
    </lineage>
</organism>
<dbReference type="PANTHER" id="PTHR12837:SF0">
    <property type="entry name" value="POLY(ADP-RIBOSE) GLYCOHYDROLASE"/>
    <property type="match status" value="1"/>
</dbReference>
<dbReference type="GO" id="GO:0004649">
    <property type="term" value="F:poly(ADP-ribose) glycohydrolase activity"/>
    <property type="evidence" value="ECO:0007669"/>
    <property type="project" value="InterPro"/>
</dbReference>
<sequence length="192" mass="21245">MEDREDLRSLLPYLPVVSRSSSLFWPSQVVEALKALSGGPHHSRVDSGEVLFLAIADLRQSLSLTQFSDSLAFAAADGYSLFFDDVNIFSYPFSSLYLVVKFEQLMSRAEAAKWFGEVVPVMANLLLRLPSLLEAHYKDADGNGGRMGGVKTGLRILESQKAGIVFLSQAPSSGMYIVGYLWRLKSKFRLAD</sequence>
<gene>
    <name evidence="2" type="ORF">RHSIM_Rhsim09G0002600</name>
</gene>
<feature type="domain" description="PARG helical" evidence="1">
    <location>
        <begin position="106"/>
        <end position="170"/>
    </location>
</feature>
<dbReference type="InterPro" id="IPR048362">
    <property type="entry name" value="PARG_helical"/>
</dbReference>
<dbReference type="AlphaFoldDB" id="A0A834GIH3"/>
<evidence type="ECO:0000313" key="2">
    <source>
        <dbReference type="EMBL" id="KAF7133044.1"/>
    </source>
</evidence>
<keyword evidence="3" id="KW-1185">Reference proteome</keyword>
<dbReference type="OrthoDB" id="1937899at2759"/>
<evidence type="ECO:0000313" key="3">
    <source>
        <dbReference type="Proteomes" id="UP000626092"/>
    </source>
</evidence>
<comment type="caution">
    <text evidence="2">The sequence shown here is derived from an EMBL/GenBank/DDBJ whole genome shotgun (WGS) entry which is preliminary data.</text>
</comment>
<reference evidence="2" key="1">
    <citation type="submission" date="2019-11" db="EMBL/GenBank/DDBJ databases">
        <authorList>
            <person name="Liu Y."/>
            <person name="Hou J."/>
            <person name="Li T.-Q."/>
            <person name="Guan C.-H."/>
            <person name="Wu X."/>
            <person name="Wu H.-Z."/>
            <person name="Ling F."/>
            <person name="Zhang R."/>
            <person name="Shi X.-G."/>
            <person name="Ren J.-P."/>
            <person name="Chen E.-F."/>
            <person name="Sun J.-M."/>
        </authorList>
    </citation>
    <scope>NUCLEOTIDE SEQUENCE</scope>
    <source>
        <strain evidence="2">Adult_tree_wgs_1</strain>
        <tissue evidence="2">Leaves</tissue>
    </source>
</reference>
<proteinExistence type="predicted"/>
<dbReference type="Proteomes" id="UP000626092">
    <property type="component" value="Unassembled WGS sequence"/>
</dbReference>
<dbReference type="EMBL" id="WJXA01000009">
    <property type="protein sequence ID" value="KAF7133044.1"/>
    <property type="molecule type" value="Genomic_DNA"/>
</dbReference>
<dbReference type="GO" id="GO:0009225">
    <property type="term" value="P:nucleotide-sugar metabolic process"/>
    <property type="evidence" value="ECO:0007669"/>
    <property type="project" value="TreeGrafter"/>
</dbReference>
<dbReference type="Pfam" id="PF20811">
    <property type="entry name" value="PARG_cat_N"/>
    <property type="match status" value="1"/>
</dbReference>
<accession>A0A834GIH3</accession>
<dbReference type="InterPro" id="IPR007724">
    <property type="entry name" value="Poly_GlycHdrlase"/>
</dbReference>
<dbReference type="GO" id="GO:0005634">
    <property type="term" value="C:nucleus"/>
    <property type="evidence" value="ECO:0007669"/>
    <property type="project" value="TreeGrafter"/>
</dbReference>
<evidence type="ECO:0000259" key="1">
    <source>
        <dbReference type="Pfam" id="PF20811"/>
    </source>
</evidence>
<dbReference type="PANTHER" id="PTHR12837">
    <property type="entry name" value="POLY ADP-RIBOSE GLYCOHYDROLASE"/>
    <property type="match status" value="1"/>
</dbReference>